<feature type="compositionally biased region" description="Low complexity" evidence="1">
    <location>
        <begin position="170"/>
        <end position="186"/>
    </location>
</feature>
<feature type="compositionally biased region" description="Polar residues" evidence="1">
    <location>
        <begin position="220"/>
        <end position="231"/>
    </location>
</feature>
<name>A0AAE0BYR0_9CHLO</name>
<feature type="region of interest" description="Disordered" evidence="1">
    <location>
        <begin position="16"/>
        <end position="42"/>
    </location>
</feature>
<accession>A0AAE0BYR0</accession>
<comment type="caution">
    <text evidence="2">The sequence shown here is derived from an EMBL/GenBank/DDBJ whole genome shotgun (WGS) entry which is preliminary data.</text>
</comment>
<feature type="compositionally biased region" description="Polar residues" evidence="1">
    <location>
        <begin position="278"/>
        <end position="291"/>
    </location>
</feature>
<feature type="region of interest" description="Disordered" evidence="1">
    <location>
        <begin position="170"/>
        <end position="291"/>
    </location>
</feature>
<evidence type="ECO:0000256" key="1">
    <source>
        <dbReference type="SAM" id="MobiDB-lite"/>
    </source>
</evidence>
<feature type="region of interest" description="Disordered" evidence="1">
    <location>
        <begin position="407"/>
        <end position="431"/>
    </location>
</feature>
<reference evidence="2 3" key="1">
    <citation type="journal article" date="2015" name="Genome Biol. Evol.">
        <title>Comparative Genomics of a Bacterivorous Green Alga Reveals Evolutionary Causalities and Consequences of Phago-Mixotrophic Mode of Nutrition.</title>
        <authorList>
            <person name="Burns J.A."/>
            <person name="Paasch A."/>
            <person name="Narechania A."/>
            <person name="Kim E."/>
        </authorList>
    </citation>
    <scope>NUCLEOTIDE SEQUENCE [LARGE SCALE GENOMIC DNA]</scope>
    <source>
        <strain evidence="2 3">PLY_AMNH</strain>
    </source>
</reference>
<feature type="compositionally biased region" description="Polar residues" evidence="1">
    <location>
        <begin position="421"/>
        <end position="430"/>
    </location>
</feature>
<gene>
    <name evidence="2" type="ORF">CYMTET_45168</name>
</gene>
<protein>
    <submittedName>
        <fullName evidence="2">Uncharacterized protein</fullName>
    </submittedName>
</protein>
<feature type="compositionally biased region" description="Low complexity" evidence="1">
    <location>
        <begin position="195"/>
        <end position="212"/>
    </location>
</feature>
<keyword evidence="3" id="KW-1185">Reference proteome</keyword>
<evidence type="ECO:0000313" key="3">
    <source>
        <dbReference type="Proteomes" id="UP001190700"/>
    </source>
</evidence>
<sequence>MARSMVNHGHIPASFRRVDSVAPPPPAAPVAVRGREEDNRDPPTAATAMVLMKTSDWVEEDHDAHPQSLSAAMSTTTANHQQVFPAELQRLTSKAFEEMSPDMTDWFRRTAVCYTLCEDPKKSILVMSQRTGQYLTLSVMIVDTGSMLFVMNKVHQETLGLKVHSSTATVDTTAAPTPQDAQTPSPHSYYATGNPPHITTPTAPSTAPTSPTRVYVDDTFPSQDNPLTTHQLPDHIPRILHTSRAHTRHNGRENIQPNPATHHPHPVNRPQLPPTPPQSRHQNGTARNTNCPFCGITINRPYHRFLPDRCAVSGSRKEFVLRGYVPCRILEGDTQPDKLALVRDATQLMYINTVKVANGFRPLTLRRFRANGSRWAATTHTHNSSPPSPPRAPLITITHAVCTPTSAAAPPQAHKAHAPLTTATRSQSLRPQVHRHITAPPHRQYEHTLAGVRPPPCRITSG</sequence>
<dbReference type="EMBL" id="LGRX02030846">
    <property type="protein sequence ID" value="KAK3245252.1"/>
    <property type="molecule type" value="Genomic_DNA"/>
</dbReference>
<dbReference type="Proteomes" id="UP001190700">
    <property type="component" value="Unassembled WGS sequence"/>
</dbReference>
<evidence type="ECO:0000313" key="2">
    <source>
        <dbReference type="EMBL" id="KAK3245252.1"/>
    </source>
</evidence>
<organism evidence="2 3">
    <name type="scientific">Cymbomonas tetramitiformis</name>
    <dbReference type="NCBI Taxonomy" id="36881"/>
    <lineage>
        <taxon>Eukaryota</taxon>
        <taxon>Viridiplantae</taxon>
        <taxon>Chlorophyta</taxon>
        <taxon>Pyramimonadophyceae</taxon>
        <taxon>Pyramimonadales</taxon>
        <taxon>Pyramimonadaceae</taxon>
        <taxon>Cymbomonas</taxon>
    </lineage>
</organism>
<proteinExistence type="predicted"/>
<dbReference type="AlphaFoldDB" id="A0AAE0BYR0"/>